<dbReference type="Proteomes" id="UP000186817">
    <property type="component" value="Unassembled WGS sequence"/>
</dbReference>
<dbReference type="Gene3D" id="1.10.8.10">
    <property type="entry name" value="DNA helicase RuvA subunit, C-terminal domain"/>
    <property type="match status" value="1"/>
</dbReference>
<organism evidence="3 4">
    <name type="scientific">Symbiodinium microadriaticum</name>
    <name type="common">Dinoflagellate</name>
    <name type="synonym">Zooxanthella microadriatica</name>
    <dbReference type="NCBI Taxonomy" id="2951"/>
    <lineage>
        <taxon>Eukaryota</taxon>
        <taxon>Sar</taxon>
        <taxon>Alveolata</taxon>
        <taxon>Dinophyceae</taxon>
        <taxon>Suessiales</taxon>
        <taxon>Symbiodiniaceae</taxon>
        <taxon>Symbiodinium</taxon>
    </lineage>
</organism>
<proteinExistence type="predicted"/>
<dbReference type="InterPro" id="IPR015940">
    <property type="entry name" value="UBA"/>
</dbReference>
<dbReference type="AlphaFoldDB" id="A0A1Q9DKK2"/>
<accession>A0A1Q9DKK2</accession>
<dbReference type="InterPro" id="IPR009060">
    <property type="entry name" value="UBA-like_sf"/>
</dbReference>
<evidence type="ECO:0000313" key="3">
    <source>
        <dbReference type="EMBL" id="OLP95691.1"/>
    </source>
</evidence>
<comment type="caution">
    <text evidence="3">The sequence shown here is derived from an EMBL/GenBank/DDBJ whole genome shotgun (WGS) entry which is preliminary data.</text>
</comment>
<gene>
    <name evidence="3" type="ORF">AK812_SmicGene22170</name>
</gene>
<feature type="domain" description="UBA" evidence="2">
    <location>
        <begin position="438"/>
        <end position="485"/>
    </location>
</feature>
<dbReference type="Pfam" id="PF00627">
    <property type="entry name" value="UBA"/>
    <property type="match status" value="1"/>
</dbReference>
<evidence type="ECO:0000256" key="1">
    <source>
        <dbReference type="SAM" id="MobiDB-lite"/>
    </source>
</evidence>
<evidence type="ECO:0000259" key="2">
    <source>
        <dbReference type="PROSITE" id="PS50030"/>
    </source>
</evidence>
<protein>
    <recommendedName>
        <fullName evidence="2">UBA domain-containing protein</fullName>
    </recommendedName>
</protein>
<sequence>MPRWGKRGPDLCAEVQPTPTPEPLDLSASKVAGYIGRPAACSQGHLFPGCTIADSSGKLGQIEFVPRGSSEEVLVQYSQDPQDLAALRWTGRHELRVVDATTRRSTERADVRAYREALRAIRLRSAGQPVEEIAEELGRPTSWVRQRMDQSPATLQKPKGMEWWDAEGFCEVTYLRGYARQPGLYEDIVATVDWEQDKVWRVRKQEGNANWHLRTVKECPGLGRGFCGRSLQKVPDDTHQIGPRDVHHAAKTRPHGNWYCSMAQEGCQKPQLASPLQEPYWWCSKCSWYCCDACVQRMPDKATSKQVAQWRPGASPQLDALVADVVKDFNLPDPFQAGYTIKMNWYPDALSRVSPHRHDNWTLLISLGAPRVLSVDRAQVLMEDGDLILFGTQSHGVPEMPSAAGGRLSLVFMFAPDQELQLAAYSASWQDGYDDWADTSENRGEVEGAALQALCAMGFSEEQARASLLATEGDTEQAVSLLLSSA</sequence>
<dbReference type="OMA" id="TIKMNWY"/>
<reference evidence="3 4" key="1">
    <citation type="submission" date="2016-02" db="EMBL/GenBank/DDBJ databases">
        <title>Genome analysis of coral dinoflagellate symbionts highlights evolutionary adaptations to a symbiotic lifestyle.</title>
        <authorList>
            <person name="Aranda M."/>
            <person name="Li Y."/>
            <person name="Liew Y.J."/>
            <person name="Baumgarten S."/>
            <person name="Simakov O."/>
            <person name="Wilson M."/>
            <person name="Piel J."/>
            <person name="Ashoor H."/>
            <person name="Bougouffa S."/>
            <person name="Bajic V.B."/>
            <person name="Ryu T."/>
            <person name="Ravasi T."/>
            <person name="Bayer T."/>
            <person name="Micklem G."/>
            <person name="Kim H."/>
            <person name="Bhak J."/>
            <person name="Lajeunesse T.C."/>
            <person name="Voolstra C.R."/>
        </authorList>
    </citation>
    <scope>NUCLEOTIDE SEQUENCE [LARGE SCALE GENOMIC DNA]</scope>
    <source>
        <strain evidence="3 4">CCMP2467</strain>
    </source>
</reference>
<feature type="region of interest" description="Disordered" evidence="1">
    <location>
        <begin position="1"/>
        <end position="23"/>
    </location>
</feature>
<dbReference type="OrthoDB" id="440191at2759"/>
<keyword evidence="4" id="KW-1185">Reference proteome</keyword>
<name>A0A1Q9DKK2_SYMMI</name>
<evidence type="ECO:0000313" key="4">
    <source>
        <dbReference type="Proteomes" id="UP000186817"/>
    </source>
</evidence>
<dbReference type="EMBL" id="LSRX01000494">
    <property type="protein sequence ID" value="OLP95691.1"/>
    <property type="molecule type" value="Genomic_DNA"/>
</dbReference>
<dbReference type="CDD" id="cd14291">
    <property type="entry name" value="UBA1_NUB1_like"/>
    <property type="match status" value="1"/>
</dbReference>
<dbReference type="SUPFAM" id="SSF46934">
    <property type="entry name" value="UBA-like"/>
    <property type="match status" value="1"/>
</dbReference>
<dbReference type="SMART" id="SM00165">
    <property type="entry name" value="UBA"/>
    <property type="match status" value="1"/>
</dbReference>
<dbReference type="PROSITE" id="PS50030">
    <property type="entry name" value="UBA"/>
    <property type="match status" value="1"/>
</dbReference>
<dbReference type="SUPFAM" id="SSF51197">
    <property type="entry name" value="Clavaminate synthase-like"/>
    <property type="match status" value="1"/>
</dbReference>